<proteinExistence type="predicted"/>
<dbReference type="Proteomes" id="UP000092177">
    <property type="component" value="Chromosome 6"/>
</dbReference>
<dbReference type="KEGG" id="chig:CH63R_09209"/>
<sequence length="127" mass="14079">MIDPWRRFLFHKHGAVVKYGDNRTRGRTLHVTTIRRKTPHQTNLRSRGWTSPGTPGLRGPEGSSELGHHALGRFQDKLQRKPLGTWHAPSENLLYLLQALHSMGVKFVAVKEKGGGGGAGLILMSVP</sequence>
<comment type="caution">
    <text evidence="2">The sequence shown here is derived from an EMBL/GenBank/DDBJ whole genome shotgun (WGS) entry which is preliminary data.</text>
</comment>
<evidence type="ECO:0000313" key="2">
    <source>
        <dbReference type="EMBL" id="OBR07688.1"/>
    </source>
</evidence>
<dbReference type="AlphaFoldDB" id="A0A1B7Y6X5"/>
<dbReference type="RefSeq" id="XP_018156206.1">
    <property type="nucleotide sequence ID" value="XM_018304183.1"/>
</dbReference>
<dbReference type="VEuPathDB" id="FungiDB:CH63R_09209"/>
<reference evidence="3" key="1">
    <citation type="journal article" date="2017" name="BMC Genomics">
        <title>Gapless genome assembly of Colletotrichum higginsianum reveals chromosome structure and association of transposable elements with secondary metabolite gene clusters.</title>
        <authorList>
            <person name="Dallery J.-F."/>
            <person name="Lapalu N."/>
            <person name="Zampounis A."/>
            <person name="Pigne S."/>
            <person name="Luyten I."/>
            <person name="Amselem J."/>
            <person name="Wittenberg A.H.J."/>
            <person name="Zhou S."/>
            <person name="de Queiroz M.V."/>
            <person name="Robin G.P."/>
            <person name="Auger A."/>
            <person name="Hainaut M."/>
            <person name="Henrissat B."/>
            <person name="Kim K.-T."/>
            <person name="Lee Y.-H."/>
            <person name="Lespinet O."/>
            <person name="Schwartz D.C."/>
            <person name="Thon M.R."/>
            <person name="O'Connell R.J."/>
        </authorList>
    </citation>
    <scope>NUCLEOTIDE SEQUENCE [LARGE SCALE GENOMIC DNA]</scope>
    <source>
        <strain evidence="3">IMI 349063</strain>
    </source>
</reference>
<feature type="compositionally biased region" description="Polar residues" evidence="1">
    <location>
        <begin position="40"/>
        <end position="53"/>
    </location>
</feature>
<feature type="region of interest" description="Disordered" evidence="1">
    <location>
        <begin position="38"/>
        <end position="67"/>
    </location>
</feature>
<dbReference type="EMBL" id="LTAN01000006">
    <property type="protein sequence ID" value="OBR07688.1"/>
    <property type="molecule type" value="Genomic_DNA"/>
</dbReference>
<accession>A0A1B7Y6X5</accession>
<evidence type="ECO:0000313" key="3">
    <source>
        <dbReference type="Proteomes" id="UP000092177"/>
    </source>
</evidence>
<evidence type="ECO:0000256" key="1">
    <source>
        <dbReference type="SAM" id="MobiDB-lite"/>
    </source>
</evidence>
<protein>
    <submittedName>
        <fullName evidence="2">Uncharacterized protein</fullName>
    </submittedName>
</protein>
<organism evidence="2 3">
    <name type="scientific">Colletotrichum higginsianum (strain IMI 349063)</name>
    <name type="common">Crucifer anthracnose fungus</name>
    <dbReference type="NCBI Taxonomy" id="759273"/>
    <lineage>
        <taxon>Eukaryota</taxon>
        <taxon>Fungi</taxon>
        <taxon>Dikarya</taxon>
        <taxon>Ascomycota</taxon>
        <taxon>Pezizomycotina</taxon>
        <taxon>Sordariomycetes</taxon>
        <taxon>Hypocreomycetidae</taxon>
        <taxon>Glomerellales</taxon>
        <taxon>Glomerellaceae</taxon>
        <taxon>Colletotrichum</taxon>
        <taxon>Colletotrichum destructivum species complex</taxon>
    </lineage>
</organism>
<dbReference type="GeneID" id="28868290"/>
<name>A0A1B7Y6X5_COLHI</name>
<keyword evidence="3" id="KW-1185">Reference proteome</keyword>
<gene>
    <name evidence="2" type="ORF">CH63R_09209</name>
</gene>